<name>A0A4W5NRG7_9TELE</name>
<feature type="region of interest" description="Disordered" evidence="1">
    <location>
        <begin position="48"/>
        <end position="141"/>
    </location>
</feature>
<proteinExistence type="predicted"/>
<reference evidence="2" key="3">
    <citation type="submission" date="2025-09" db="UniProtKB">
        <authorList>
            <consortium name="Ensembl"/>
        </authorList>
    </citation>
    <scope>IDENTIFICATION</scope>
</reference>
<dbReference type="Ensembl" id="ENSHHUT00000053702.1">
    <property type="protein sequence ID" value="ENSHHUP00000051875.1"/>
    <property type="gene ID" value="ENSHHUG00000031165.1"/>
</dbReference>
<dbReference type="GeneTree" id="ENSGT01000000220153"/>
<accession>A0A4W5NRG7</accession>
<dbReference type="AlphaFoldDB" id="A0A4W5NRG7"/>
<feature type="compositionally biased region" description="Basic and acidic residues" evidence="1">
    <location>
        <begin position="48"/>
        <end position="62"/>
    </location>
</feature>
<evidence type="ECO:0000313" key="2">
    <source>
        <dbReference type="Ensembl" id="ENSHHUP00000051875.1"/>
    </source>
</evidence>
<organism evidence="2 3">
    <name type="scientific">Hucho hucho</name>
    <name type="common">huchen</name>
    <dbReference type="NCBI Taxonomy" id="62062"/>
    <lineage>
        <taxon>Eukaryota</taxon>
        <taxon>Metazoa</taxon>
        <taxon>Chordata</taxon>
        <taxon>Craniata</taxon>
        <taxon>Vertebrata</taxon>
        <taxon>Euteleostomi</taxon>
        <taxon>Actinopterygii</taxon>
        <taxon>Neopterygii</taxon>
        <taxon>Teleostei</taxon>
        <taxon>Protacanthopterygii</taxon>
        <taxon>Salmoniformes</taxon>
        <taxon>Salmonidae</taxon>
        <taxon>Salmoninae</taxon>
        <taxon>Hucho</taxon>
    </lineage>
</organism>
<evidence type="ECO:0000313" key="3">
    <source>
        <dbReference type="Proteomes" id="UP000314982"/>
    </source>
</evidence>
<reference evidence="3" key="1">
    <citation type="submission" date="2018-06" db="EMBL/GenBank/DDBJ databases">
        <title>Genome assembly of Danube salmon.</title>
        <authorList>
            <person name="Macqueen D.J."/>
            <person name="Gundappa M.K."/>
        </authorList>
    </citation>
    <scope>NUCLEOTIDE SEQUENCE [LARGE SCALE GENOMIC DNA]</scope>
</reference>
<keyword evidence="3" id="KW-1185">Reference proteome</keyword>
<protein>
    <submittedName>
        <fullName evidence="2">Uncharacterized protein</fullName>
    </submittedName>
</protein>
<dbReference type="Proteomes" id="UP000314982">
    <property type="component" value="Unassembled WGS sequence"/>
</dbReference>
<feature type="compositionally biased region" description="Basic and acidic residues" evidence="1">
    <location>
        <begin position="71"/>
        <end position="83"/>
    </location>
</feature>
<evidence type="ECO:0000256" key="1">
    <source>
        <dbReference type="SAM" id="MobiDB-lite"/>
    </source>
</evidence>
<sequence>HPTVFNTMLCTIQRMVISGGNFKPDTLKPKEVVSLLLDDEELEKRLRVRQEEKRQQEECSKVKDRRRKREKYADKKDDEDPKDPKRRKDVNLVIPYNPSADNSNLSADGDDSFISVDMDDSAMPSPFSHALSSTLAPGEYL</sequence>
<reference evidence="2" key="2">
    <citation type="submission" date="2025-08" db="UniProtKB">
        <authorList>
            <consortium name="Ensembl"/>
        </authorList>
    </citation>
    <scope>IDENTIFICATION</scope>
</reference>